<protein>
    <submittedName>
        <fullName evidence="1">Class II D-tagatose-bisphosphate aldolase non-catalytic subunit</fullName>
    </submittedName>
</protein>
<keyword evidence="2" id="KW-1185">Reference proteome</keyword>
<dbReference type="Proteomes" id="UP001596160">
    <property type="component" value="Unassembled WGS sequence"/>
</dbReference>
<dbReference type="EMBL" id="JBHSKP010000008">
    <property type="protein sequence ID" value="MFC5153132.1"/>
    <property type="molecule type" value="Genomic_DNA"/>
</dbReference>
<dbReference type="RefSeq" id="WP_344474353.1">
    <property type="nucleotide sequence ID" value="NZ_BAAASB010000004.1"/>
</dbReference>
<reference evidence="2" key="1">
    <citation type="journal article" date="2019" name="Int. J. Syst. Evol. Microbiol.">
        <title>The Global Catalogue of Microorganisms (GCM) 10K type strain sequencing project: providing services to taxonomists for standard genome sequencing and annotation.</title>
        <authorList>
            <consortium name="The Broad Institute Genomics Platform"/>
            <consortium name="The Broad Institute Genome Sequencing Center for Infectious Disease"/>
            <person name="Wu L."/>
            <person name="Ma J."/>
        </authorList>
    </citation>
    <scope>NUCLEOTIDE SEQUENCE [LARGE SCALE GENOMIC DNA]</scope>
    <source>
        <strain evidence="2">PCU 266</strain>
    </source>
</reference>
<dbReference type="Pfam" id="PF08013">
    <property type="entry name" value="GatZ_KbaZ-like"/>
    <property type="match status" value="1"/>
</dbReference>
<gene>
    <name evidence="1" type="ORF">ACFPRH_15455</name>
</gene>
<dbReference type="InterPro" id="IPR013785">
    <property type="entry name" value="Aldolase_TIM"/>
</dbReference>
<organism evidence="1 2">
    <name type="scientific">Streptomyces amakusaensis</name>
    <dbReference type="NCBI Taxonomy" id="67271"/>
    <lineage>
        <taxon>Bacteria</taxon>
        <taxon>Bacillati</taxon>
        <taxon>Actinomycetota</taxon>
        <taxon>Actinomycetes</taxon>
        <taxon>Kitasatosporales</taxon>
        <taxon>Streptomycetaceae</taxon>
        <taxon>Streptomyces</taxon>
    </lineage>
</organism>
<sequence length="396" mass="42924">MTNSPQPVSGLSVPSRLGVGPMSKNAVDAAIQVAYRRQRRLMLIPSRRQVETAAQGGGYVEGWTTESFAEYVRSQDPDGLILLCRDHGGPYQNPQEKLQRYSLGEAMKSAAQSYEEDIRQGFDLLHIDTSVDLDGVAPLDDAIDRAVELYGQAVETARSLGRGTLFEIGFEDQGGDTNDPAEFDEQVSTALDRLKGAGLPLPTFIVAQTATKVMETRNVGALTIAPFAVATTVRTLVGITSRHGIALKAHNCDYLTREQLTYLNAAGVDALNVAPEFGVVETRAFLALLDELNLPVQRERFLEAAYNSKSWGKWMHPRTTASDTDRAVIAGHYTFATEGFLALKEAVRHTADKRGIDIDARLRDAVDSSIDHYAAALPETRATAGRPTGHPAGIAG</sequence>
<dbReference type="InterPro" id="IPR012062">
    <property type="entry name" value="GatZ/KbaZ-like"/>
</dbReference>
<dbReference type="SUPFAM" id="SSF51569">
    <property type="entry name" value="Aldolase"/>
    <property type="match status" value="1"/>
</dbReference>
<proteinExistence type="predicted"/>
<comment type="caution">
    <text evidence="1">The sequence shown here is derived from an EMBL/GenBank/DDBJ whole genome shotgun (WGS) entry which is preliminary data.</text>
</comment>
<evidence type="ECO:0000313" key="1">
    <source>
        <dbReference type="EMBL" id="MFC5153132.1"/>
    </source>
</evidence>
<accession>A0ABW0AHF8</accession>
<dbReference type="Gene3D" id="3.20.20.70">
    <property type="entry name" value="Aldolase class I"/>
    <property type="match status" value="1"/>
</dbReference>
<evidence type="ECO:0000313" key="2">
    <source>
        <dbReference type="Proteomes" id="UP001596160"/>
    </source>
</evidence>
<name>A0ABW0AHF8_9ACTN</name>